<dbReference type="RefSeq" id="WP_115750158.1">
    <property type="nucleotide sequence ID" value="NZ_PIOD01000013.1"/>
</dbReference>
<dbReference type="PANTHER" id="PTHR23088">
    <property type="entry name" value="NITRILASE-RELATED"/>
    <property type="match status" value="1"/>
</dbReference>
<proteinExistence type="inferred from homology"/>
<dbReference type="PANTHER" id="PTHR23088:SF27">
    <property type="entry name" value="DEAMINATED GLUTATHIONE AMIDASE"/>
    <property type="match status" value="1"/>
</dbReference>
<dbReference type="EMBL" id="PIOD01000013">
    <property type="protein sequence ID" value="RDW17382.1"/>
    <property type="molecule type" value="Genomic_DNA"/>
</dbReference>
<evidence type="ECO:0000256" key="1">
    <source>
        <dbReference type="ARBA" id="ARBA00010613"/>
    </source>
</evidence>
<dbReference type="InterPro" id="IPR003010">
    <property type="entry name" value="C-N_Hydrolase"/>
</dbReference>
<dbReference type="Proteomes" id="UP000256520">
    <property type="component" value="Unassembled WGS sequence"/>
</dbReference>
<dbReference type="Pfam" id="PF00795">
    <property type="entry name" value="CN_hydrolase"/>
    <property type="match status" value="1"/>
</dbReference>
<dbReference type="InterPro" id="IPR001110">
    <property type="entry name" value="UPF0012_CS"/>
</dbReference>
<organism evidence="3 4">
    <name type="scientific">Oceanobacillus chungangensis</name>
    <dbReference type="NCBI Taxonomy" id="1229152"/>
    <lineage>
        <taxon>Bacteria</taxon>
        <taxon>Bacillati</taxon>
        <taxon>Bacillota</taxon>
        <taxon>Bacilli</taxon>
        <taxon>Bacillales</taxon>
        <taxon>Bacillaceae</taxon>
        <taxon>Oceanobacillus</taxon>
    </lineage>
</organism>
<dbReference type="GO" id="GO:0016787">
    <property type="term" value="F:hydrolase activity"/>
    <property type="evidence" value="ECO:0007669"/>
    <property type="project" value="UniProtKB-KW"/>
</dbReference>
<dbReference type="SUPFAM" id="SSF56317">
    <property type="entry name" value="Carbon-nitrogen hydrolase"/>
    <property type="match status" value="1"/>
</dbReference>
<reference evidence="4" key="1">
    <citation type="submission" date="2017-11" db="EMBL/GenBank/DDBJ databases">
        <authorList>
            <person name="Zhu W."/>
        </authorList>
    </citation>
    <scope>NUCLEOTIDE SEQUENCE [LARGE SCALE GENOMIC DNA]</scope>
    <source>
        <strain evidence="4">CAU 1051</strain>
    </source>
</reference>
<dbReference type="InterPro" id="IPR036526">
    <property type="entry name" value="C-N_Hydrolase_sf"/>
</dbReference>
<keyword evidence="4" id="KW-1185">Reference proteome</keyword>
<sequence>MKQAIFQMDIVAGKPELNRLRVGKWIKETVEAEHPDIVILPEMWTTAYTLPELELYADRDGEPTTGFLQGLAKNYKINIIGGSFANKKEGKVYNSSIVVNCNGDIVYQYDKIHLVPMLNEPQYLAGGTEKVKVFELDGVKMGVIICYDLRFPELSRSLALQGAQILYVVAEWPSVRLGHWQALQIARAIENQYYVVSCNRVGSYDGETFAGSSMIINPWGNSLRIGSEKLEETITASLSLNLVTKIRKDVPVFDSRMPDLYE</sequence>
<keyword evidence="3" id="KW-0378">Hydrolase</keyword>
<gene>
    <name evidence="3" type="ORF">CWR45_12185</name>
</gene>
<evidence type="ECO:0000313" key="3">
    <source>
        <dbReference type="EMBL" id="RDW17382.1"/>
    </source>
</evidence>
<protein>
    <submittedName>
        <fullName evidence="3">Carbon-nitrogen hydrolase</fullName>
    </submittedName>
</protein>
<dbReference type="PROSITE" id="PS01227">
    <property type="entry name" value="UPF0012"/>
    <property type="match status" value="1"/>
</dbReference>
<feature type="domain" description="CN hydrolase" evidence="2">
    <location>
        <begin position="1"/>
        <end position="240"/>
    </location>
</feature>
<dbReference type="PROSITE" id="PS50263">
    <property type="entry name" value="CN_HYDROLASE"/>
    <property type="match status" value="1"/>
</dbReference>
<evidence type="ECO:0000259" key="2">
    <source>
        <dbReference type="PROSITE" id="PS50263"/>
    </source>
</evidence>
<dbReference type="Gene3D" id="3.60.110.10">
    <property type="entry name" value="Carbon-nitrogen hydrolase"/>
    <property type="match status" value="1"/>
</dbReference>
<comment type="similarity">
    <text evidence="1">Belongs to the carbon-nitrogen hydrolase superfamily. NIT1/NIT2 family.</text>
</comment>
<evidence type="ECO:0000313" key="4">
    <source>
        <dbReference type="Proteomes" id="UP000256520"/>
    </source>
</evidence>
<dbReference type="OrthoDB" id="9811121at2"/>
<accession>A0A3D8PNZ5</accession>
<dbReference type="AlphaFoldDB" id="A0A3D8PNZ5"/>
<name>A0A3D8PNZ5_9BACI</name>
<comment type="caution">
    <text evidence="3">The sequence shown here is derived from an EMBL/GenBank/DDBJ whole genome shotgun (WGS) entry which is preliminary data.</text>
</comment>
<dbReference type="CDD" id="cd07583">
    <property type="entry name" value="nitrilase_5"/>
    <property type="match status" value="1"/>
</dbReference>